<dbReference type="Proteomes" id="UP001165205">
    <property type="component" value="Unassembled WGS sequence"/>
</dbReference>
<dbReference type="EMBL" id="BSYA01000083">
    <property type="protein sequence ID" value="GMG31358.1"/>
    <property type="molecule type" value="Genomic_DNA"/>
</dbReference>
<accession>A0AAN4YKS3</accession>
<protein>
    <submittedName>
        <fullName evidence="2">Unnamed protein product</fullName>
    </submittedName>
</protein>
<reference evidence="2" key="1">
    <citation type="submission" date="2023-04" db="EMBL/GenBank/DDBJ databases">
        <title>Aspergillus oryzae NBRC 4228.</title>
        <authorList>
            <person name="Ichikawa N."/>
            <person name="Sato H."/>
            <person name="Tonouchi N."/>
        </authorList>
    </citation>
    <scope>NUCLEOTIDE SEQUENCE</scope>
    <source>
        <strain evidence="2">NBRC 4228</strain>
    </source>
</reference>
<evidence type="ECO:0000313" key="2">
    <source>
        <dbReference type="EMBL" id="GMG31358.1"/>
    </source>
</evidence>
<feature type="region of interest" description="Disordered" evidence="1">
    <location>
        <begin position="67"/>
        <end position="93"/>
    </location>
</feature>
<evidence type="ECO:0000313" key="3">
    <source>
        <dbReference type="Proteomes" id="UP001165205"/>
    </source>
</evidence>
<dbReference type="AlphaFoldDB" id="A0AAN4YKS3"/>
<proteinExistence type="predicted"/>
<feature type="compositionally biased region" description="Basic and acidic residues" evidence="1">
    <location>
        <begin position="83"/>
        <end position="92"/>
    </location>
</feature>
<evidence type="ECO:0000256" key="1">
    <source>
        <dbReference type="SAM" id="MobiDB-lite"/>
    </source>
</evidence>
<sequence length="181" mass="19567">MYTHSFTYLTCHSYTISAPRWLPSFGAPICCQKLLAHPGLNALFGEVQVITQPPTCVYTGNVQARSTVSQRSIEPESPNGDGQNRKGGDPARNEGLAAHAFLGRNKMTGTNRLRLARWVNLAIGNSLDRLEVENELNQGACHKTGGKVSRKVVMQETLTAHQPEGEVVGSPAEEQEAGAVV</sequence>
<gene>
    <name evidence="2" type="ORF">Aory04_000726500</name>
</gene>
<name>A0AAN4YKS3_ASPOZ</name>
<comment type="caution">
    <text evidence="2">The sequence shown here is derived from an EMBL/GenBank/DDBJ whole genome shotgun (WGS) entry which is preliminary data.</text>
</comment>
<organism evidence="2 3">
    <name type="scientific">Aspergillus oryzae</name>
    <name type="common">Yellow koji mold</name>
    <dbReference type="NCBI Taxonomy" id="5062"/>
    <lineage>
        <taxon>Eukaryota</taxon>
        <taxon>Fungi</taxon>
        <taxon>Dikarya</taxon>
        <taxon>Ascomycota</taxon>
        <taxon>Pezizomycotina</taxon>
        <taxon>Eurotiomycetes</taxon>
        <taxon>Eurotiomycetidae</taxon>
        <taxon>Eurotiales</taxon>
        <taxon>Aspergillaceae</taxon>
        <taxon>Aspergillus</taxon>
        <taxon>Aspergillus subgen. Circumdati</taxon>
    </lineage>
</organism>